<dbReference type="InterPro" id="IPR011009">
    <property type="entry name" value="Kinase-like_dom_sf"/>
</dbReference>
<proteinExistence type="predicted"/>
<dbReference type="OrthoDB" id="5987198at2759"/>
<comment type="caution">
    <text evidence="2">The sequence shown here is derived from an EMBL/GenBank/DDBJ whole genome shotgun (WGS) entry which is preliminary data.</text>
</comment>
<dbReference type="Proteomes" id="UP000812287">
    <property type="component" value="Unassembled WGS sequence"/>
</dbReference>
<evidence type="ECO:0000313" key="3">
    <source>
        <dbReference type="Proteomes" id="UP000812287"/>
    </source>
</evidence>
<gene>
    <name evidence="2" type="ORF">BT62DRAFT_1080212</name>
</gene>
<evidence type="ECO:0000313" key="2">
    <source>
        <dbReference type="EMBL" id="KAG7441336.1"/>
    </source>
</evidence>
<dbReference type="RefSeq" id="XP_043034836.1">
    <property type="nucleotide sequence ID" value="XM_043179565.1"/>
</dbReference>
<feature type="region of interest" description="Disordered" evidence="1">
    <location>
        <begin position="1"/>
        <end position="21"/>
    </location>
</feature>
<protein>
    <recommendedName>
        <fullName evidence="4">Protein kinase domain-containing protein</fullName>
    </recommendedName>
</protein>
<organism evidence="2 3">
    <name type="scientific">Guyanagaster necrorhizus</name>
    <dbReference type="NCBI Taxonomy" id="856835"/>
    <lineage>
        <taxon>Eukaryota</taxon>
        <taxon>Fungi</taxon>
        <taxon>Dikarya</taxon>
        <taxon>Basidiomycota</taxon>
        <taxon>Agaricomycotina</taxon>
        <taxon>Agaricomycetes</taxon>
        <taxon>Agaricomycetidae</taxon>
        <taxon>Agaricales</taxon>
        <taxon>Marasmiineae</taxon>
        <taxon>Physalacriaceae</taxon>
        <taxon>Guyanagaster</taxon>
    </lineage>
</organism>
<sequence>MPSEATDRTEAPQDSKLYTPDSGRKEGEIFWVNHQPFLASRGYMLRPRYHADWVPSWQSNPRPKKFGVYYEDQHIIHYSPVRLRLAYIVQLLGTIHLALADHRCDTYLGWLSSRSQAELKDNPRNHAIPLLDVIQFPDENWALLVKAMFRYFASPNFHCVSEFIELFRQLLAGLEFMNRLNIAHGDITINDIVMDHRRVIAKGIHFAMDGSHDGATRGLFTELRVRVAPVNYYYIDFEFAQCFPEGIEVAAVPKLSFDGSYGVPNNPFKEDVYDLDEAIFTTLKWRIWNTPYRDPTYPPPWSRLPYYLFPSRHLFA</sequence>
<reference evidence="2" key="1">
    <citation type="submission" date="2020-11" db="EMBL/GenBank/DDBJ databases">
        <title>Adaptations for nitrogen fixation in a non-lichenized fungal sporocarp promotes dispersal by wood-feeding termites.</title>
        <authorList>
            <consortium name="DOE Joint Genome Institute"/>
            <person name="Koch R.A."/>
            <person name="Yoon G."/>
            <person name="Arayal U."/>
            <person name="Lail K."/>
            <person name="Amirebrahimi M."/>
            <person name="Labutti K."/>
            <person name="Lipzen A."/>
            <person name="Riley R."/>
            <person name="Barry K."/>
            <person name="Henrissat B."/>
            <person name="Grigoriev I.V."/>
            <person name="Herr J.R."/>
            <person name="Aime M.C."/>
        </authorList>
    </citation>
    <scope>NUCLEOTIDE SEQUENCE</scope>
    <source>
        <strain evidence="2">MCA 3950</strain>
    </source>
</reference>
<accession>A0A9P8AN32</accession>
<evidence type="ECO:0008006" key="4">
    <source>
        <dbReference type="Google" id="ProtNLM"/>
    </source>
</evidence>
<dbReference type="EMBL" id="MU250561">
    <property type="protein sequence ID" value="KAG7441336.1"/>
    <property type="molecule type" value="Genomic_DNA"/>
</dbReference>
<keyword evidence="3" id="KW-1185">Reference proteome</keyword>
<dbReference type="SUPFAM" id="SSF56112">
    <property type="entry name" value="Protein kinase-like (PK-like)"/>
    <property type="match status" value="1"/>
</dbReference>
<name>A0A9P8AN32_9AGAR</name>
<dbReference type="AlphaFoldDB" id="A0A9P8AN32"/>
<evidence type="ECO:0000256" key="1">
    <source>
        <dbReference type="SAM" id="MobiDB-lite"/>
    </source>
</evidence>
<dbReference type="GeneID" id="66101859"/>
<feature type="compositionally biased region" description="Basic and acidic residues" evidence="1">
    <location>
        <begin position="1"/>
        <end position="13"/>
    </location>
</feature>